<dbReference type="eggNOG" id="COG5006">
    <property type="taxonomic scope" value="Bacteria"/>
</dbReference>
<evidence type="ECO:0000256" key="1">
    <source>
        <dbReference type="ARBA" id="ARBA00007362"/>
    </source>
</evidence>
<feature type="transmembrane region" description="Helical" evidence="2">
    <location>
        <begin position="217"/>
        <end position="235"/>
    </location>
</feature>
<evidence type="ECO:0000313" key="5">
    <source>
        <dbReference type="Proteomes" id="UP000001219"/>
    </source>
</evidence>
<proteinExistence type="inferred from homology"/>
<keyword evidence="5" id="KW-1185">Reference proteome</keyword>
<dbReference type="Pfam" id="PF00892">
    <property type="entry name" value="EamA"/>
    <property type="match status" value="1"/>
</dbReference>
<evidence type="ECO:0000256" key="2">
    <source>
        <dbReference type="SAM" id="Phobius"/>
    </source>
</evidence>
<feature type="transmembrane region" description="Helical" evidence="2">
    <location>
        <begin position="48"/>
        <end position="67"/>
    </location>
</feature>
<feature type="transmembrane region" description="Helical" evidence="2">
    <location>
        <begin position="130"/>
        <end position="151"/>
    </location>
</feature>
<comment type="similarity">
    <text evidence="1">Belongs to the EamA transporter family.</text>
</comment>
<dbReference type="EMBL" id="CP001802">
    <property type="protein sequence ID" value="ACY21748.1"/>
    <property type="molecule type" value="Genomic_DNA"/>
</dbReference>
<feature type="domain" description="EamA" evidence="3">
    <location>
        <begin position="158"/>
        <end position="289"/>
    </location>
</feature>
<name>D0LDX5_GORB4</name>
<dbReference type="GO" id="GO:0016020">
    <property type="term" value="C:membrane"/>
    <property type="evidence" value="ECO:0007669"/>
    <property type="project" value="InterPro"/>
</dbReference>
<feature type="transmembrane region" description="Helical" evidence="2">
    <location>
        <begin position="187"/>
        <end position="205"/>
    </location>
</feature>
<evidence type="ECO:0000313" key="4">
    <source>
        <dbReference type="EMBL" id="ACY21748.1"/>
    </source>
</evidence>
<feature type="transmembrane region" description="Helical" evidence="2">
    <location>
        <begin position="105"/>
        <end position="123"/>
    </location>
</feature>
<dbReference type="KEGG" id="gbr:Gbro_2507"/>
<dbReference type="HOGENOM" id="CLU_057295_0_2_11"/>
<feature type="transmembrane region" description="Helical" evidence="2">
    <location>
        <begin position="21"/>
        <end position="42"/>
    </location>
</feature>
<feature type="transmembrane region" description="Helical" evidence="2">
    <location>
        <begin position="247"/>
        <end position="267"/>
    </location>
</feature>
<dbReference type="AlphaFoldDB" id="D0LDX5"/>
<dbReference type="SUPFAM" id="SSF103481">
    <property type="entry name" value="Multidrug resistance efflux transporter EmrE"/>
    <property type="match status" value="1"/>
</dbReference>
<dbReference type="STRING" id="526226.Gbro_2507"/>
<gene>
    <name evidence="4" type="ordered locus">Gbro_2507</name>
</gene>
<dbReference type="Proteomes" id="UP000001219">
    <property type="component" value="Chromosome"/>
</dbReference>
<feature type="transmembrane region" description="Helical" evidence="2">
    <location>
        <begin position="157"/>
        <end position="175"/>
    </location>
</feature>
<reference evidence="5" key="1">
    <citation type="submission" date="2009-10" db="EMBL/GenBank/DDBJ databases">
        <title>The complete chromosome of Gordonia bronchialis DSM 43247.</title>
        <authorList>
            <consortium name="US DOE Joint Genome Institute (JGI-PGF)"/>
            <person name="Lucas S."/>
            <person name="Copeland A."/>
            <person name="Lapidus A."/>
            <person name="Glavina del Rio T."/>
            <person name="Dalin E."/>
            <person name="Tice H."/>
            <person name="Bruce D."/>
            <person name="Goodwin L."/>
            <person name="Pitluck S."/>
            <person name="Kyrpides N."/>
            <person name="Mavromatis K."/>
            <person name="Ivanova N."/>
            <person name="Ovchinnikova G."/>
            <person name="Saunders E."/>
            <person name="Brettin T."/>
            <person name="Detter J.C."/>
            <person name="Han C."/>
            <person name="Larimer F."/>
            <person name="Land M."/>
            <person name="Hauser L."/>
            <person name="Markowitz V."/>
            <person name="Cheng J.-F."/>
            <person name="Hugenholtz P."/>
            <person name="Woyke T."/>
            <person name="Wu D."/>
            <person name="Jando M."/>
            <person name="Schneider S."/>
            <person name="Goeker M."/>
            <person name="Klenk H.-P."/>
            <person name="Eisen J.A."/>
        </authorList>
    </citation>
    <scope>NUCLEOTIDE SEQUENCE [LARGE SCALE GENOMIC DNA]</scope>
    <source>
        <strain evidence="5">ATCC 25592 / DSM 43247 / BCRC 13721 / JCM 3198 / KCTC 3076 / NBRC 16047 / NCTC 10667</strain>
    </source>
</reference>
<keyword evidence="2" id="KW-1133">Transmembrane helix</keyword>
<sequence>MTGQVLSRTRIPLHRNGIGTPLAMILGSCLSLQFGAALAVALFPIAGVLGTTTLRLAFAALILVVAIRPRVGGWTTAQWRAAGAYGVALAAMNTAFYAAIDRIPLGTAVAIEFLGPLGLAAILSRRRLDLVWVAVAPCGMGILGAESLFGLAHLDPVGVAFACIAGLCWAGYILTSARLGAAVPGHGGLAVGLVIAALAVAPMGVRGAAVALSDATTVALAVGTAVLASVIPYCLELSALRRLPRHVFGVLLSLEPIVATFAGWVMLHQSVGPLRLAAITLVIIASIGTTITAARPPRAGAPSQA</sequence>
<keyword evidence="2" id="KW-0812">Transmembrane</keyword>
<protein>
    <recommendedName>
        <fullName evidence="3">EamA domain-containing protein</fullName>
    </recommendedName>
</protein>
<accession>D0LDX5</accession>
<keyword evidence="2" id="KW-0472">Membrane</keyword>
<evidence type="ECO:0000259" key="3">
    <source>
        <dbReference type="Pfam" id="PF00892"/>
    </source>
</evidence>
<dbReference type="InterPro" id="IPR000620">
    <property type="entry name" value="EamA_dom"/>
</dbReference>
<feature type="transmembrane region" description="Helical" evidence="2">
    <location>
        <begin position="79"/>
        <end position="99"/>
    </location>
</feature>
<organism evidence="4 5">
    <name type="scientific">Gordonia bronchialis (strain ATCC 25592 / DSM 43247 / BCRC 13721 / JCM 3198 / KCTC 3076 / NBRC 16047 / NCTC 10667)</name>
    <name type="common">Rhodococcus bronchialis</name>
    <dbReference type="NCBI Taxonomy" id="526226"/>
    <lineage>
        <taxon>Bacteria</taxon>
        <taxon>Bacillati</taxon>
        <taxon>Actinomycetota</taxon>
        <taxon>Actinomycetes</taxon>
        <taxon>Mycobacteriales</taxon>
        <taxon>Gordoniaceae</taxon>
        <taxon>Gordonia</taxon>
    </lineage>
</organism>
<dbReference type="InterPro" id="IPR037185">
    <property type="entry name" value="EmrE-like"/>
</dbReference>
<feature type="transmembrane region" description="Helical" evidence="2">
    <location>
        <begin position="273"/>
        <end position="294"/>
    </location>
</feature>
<reference evidence="4 5" key="2">
    <citation type="journal article" date="2010" name="Stand. Genomic Sci.">
        <title>Complete genome sequence of Gordonia bronchialis type strain (3410).</title>
        <authorList>
            <person name="Ivanova N."/>
            <person name="Sikorski J."/>
            <person name="Jando M."/>
            <person name="Lapidus A."/>
            <person name="Nolan M."/>
            <person name="Lucas S."/>
            <person name="Del Rio T.G."/>
            <person name="Tice H."/>
            <person name="Copeland A."/>
            <person name="Cheng J.F."/>
            <person name="Chen F."/>
            <person name="Bruce D."/>
            <person name="Goodwin L."/>
            <person name="Pitluck S."/>
            <person name="Mavromatis K."/>
            <person name="Ovchinnikova G."/>
            <person name="Pati A."/>
            <person name="Chen A."/>
            <person name="Palaniappan K."/>
            <person name="Land M."/>
            <person name="Hauser L."/>
            <person name="Chang Y.J."/>
            <person name="Jeffries C.D."/>
            <person name="Chain P."/>
            <person name="Saunders E."/>
            <person name="Han C."/>
            <person name="Detter J.C."/>
            <person name="Brettin T."/>
            <person name="Rohde M."/>
            <person name="Goker M."/>
            <person name="Bristow J."/>
            <person name="Eisen J.A."/>
            <person name="Markowitz V."/>
            <person name="Hugenholtz P."/>
            <person name="Klenk H.P."/>
            <person name="Kyrpides N.C."/>
        </authorList>
    </citation>
    <scope>NUCLEOTIDE SEQUENCE [LARGE SCALE GENOMIC DNA]</scope>
    <source>
        <strain evidence="5">ATCC 25592 / DSM 43247 / BCRC 13721 / JCM 3198 / KCTC 3076 / NBRC 16047 / NCTC 10667</strain>
    </source>
</reference>